<accession>A0A2L0UZ61</accession>
<dbReference type="EMBL" id="MF403008">
    <property type="protein sequence ID" value="AUZ94826.1"/>
    <property type="molecule type" value="Genomic_DNA"/>
</dbReference>
<dbReference type="KEGG" id="vg:40088017"/>
<evidence type="ECO:0000313" key="1">
    <source>
        <dbReference type="EMBL" id="AUZ94826.1"/>
    </source>
</evidence>
<keyword evidence="2" id="KW-1185">Reference proteome</keyword>
<name>A0A2L0UZ61_9CAUD</name>
<protein>
    <submittedName>
        <fullName evidence="1">Uncharacterized protein</fullName>
    </submittedName>
</protein>
<dbReference type="Proteomes" id="UP000223025">
    <property type="component" value="Segment"/>
</dbReference>
<sequence>MNAIYKDIGKVLASFVDDDKIPPSSIFAVSRNLYFDQYVYSMIFQPTMSSFLFYEDRLEKIKQVLRPYDLRVVSNKQTRFIYVYGKYPRDMEFALDTVTGFHLKEITLIRQDYIGKRKIEKSKPEIYYNKYHYRIKVRGTLIQDNPDLCDKLKEAISDIKITCRLKPYHGHQAVDAYYNSTYIYLTEEVDAVTASMILSSYVDRITSK</sequence>
<reference evidence="1 2" key="1">
    <citation type="submission" date="2017-06" db="EMBL/GenBank/DDBJ databases">
        <authorList>
            <person name="Kim H.J."/>
            <person name="Triplett B.A."/>
        </authorList>
    </citation>
    <scope>NUCLEOTIDE SEQUENCE [LARGE SCALE GENOMIC DNA]</scope>
</reference>
<organism evidence="1 2">
    <name type="scientific">Agrobacterium phage Atu_ph07</name>
    <dbReference type="NCBI Taxonomy" id="2024264"/>
    <lineage>
        <taxon>Viruses</taxon>
        <taxon>Duplodnaviria</taxon>
        <taxon>Heunggongvirae</taxon>
        <taxon>Uroviricota</taxon>
        <taxon>Caudoviricetes</taxon>
        <taxon>Polybotosvirus</taxon>
        <taxon>Polybotosvirus Atuph07</taxon>
    </lineage>
</organism>
<proteinExistence type="predicted"/>
<dbReference type="RefSeq" id="YP_009611679.1">
    <property type="nucleotide sequence ID" value="NC_042013.1"/>
</dbReference>
<evidence type="ECO:0000313" key="2">
    <source>
        <dbReference type="Proteomes" id="UP000223025"/>
    </source>
</evidence>
<dbReference type="GeneID" id="40088017"/>